<gene>
    <name evidence="4" type="ORF">LZ536_09795</name>
</gene>
<dbReference type="SUPFAM" id="SSF55729">
    <property type="entry name" value="Acyl-CoA N-acyltransferases (Nat)"/>
    <property type="match status" value="1"/>
</dbReference>
<evidence type="ECO:0000259" key="3">
    <source>
        <dbReference type="PROSITE" id="PS51186"/>
    </source>
</evidence>
<evidence type="ECO:0000313" key="4">
    <source>
        <dbReference type="EMBL" id="MCL6684190.1"/>
    </source>
</evidence>
<organism evidence="4 5">
    <name type="scientific">Sphingomonas alba</name>
    <dbReference type="NCBI Taxonomy" id="2908208"/>
    <lineage>
        <taxon>Bacteria</taxon>
        <taxon>Pseudomonadati</taxon>
        <taxon>Pseudomonadota</taxon>
        <taxon>Alphaproteobacteria</taxon>
        <taxon>Sphingomonadales</taxon>
        <taxon>Sphingomonadaceae</taxon>
        <taxon>Sphingomonas</taxon>
    </lineage>
</organism>
<evidence type="ECO:0000256" key="2">
    <source>
        <dbReference type="ARBA" id="ARBA00023315"/>
    </source>
</evidence>
<dbReference type="InterPro" id="IPR016181">
    <property type="entry name" value="Acyl_CoA_acyltransferase"/>
</dbReference>
<dbReference type="Proteomes" id="UP001165363">
    <property type="component" value="Unassembled WGS sequence"/>
</dbReference>
<dbReference type="CDD" id="cd04301">
    <property type="entry name" value="NAT_SF"/>
    <property type="match status" value="1"/>
</dbReference>
<dbReference type="PANTHER" id="PTHR43800">
    <property type="entry name" value="PEPTIDYL-LYSINE N-ACETYLTRANSFERASE YJAB"/>
    <property type="match status" value="1"/>
</dbReference>
<reference evidence="4" key="1">
    <citation type="submission" date="2022-05" db="EMBL/GenBank/DDBJ databases">
        <authorList>
            <person name="Jo J.-H."/>
            <person name="Im W.-T."/>
        </authorList>
    </citation>
    <scope>NUCLEOTIDE SEQUENCE</scope>
    <source>
        <strain evidence="4">SE158</strain>
    </source>
</reference>
<accession>A0ABT0RNL7</accession>
<proteinExistence type="predicted"/>
<dbReference type="EMBL" id="JAMGBD010000002">
    <property type="protein sequence ID" value="MCL6684190.1"/>
    <property type="molecule type" value="Genomic_DNA"/>
</dbReference>
<dbReference type="NCBIfam" id="NF007807">
    <property type="entry name" value="PRK10514.1"/>
    <property type="match status" value="1"/>
</dbReference>
<sequence length="141" mass="15525">MTIRFRPSEPTDAAALLRVWRRAVDGTHHFLSAQDRVAIDPLVADYVGSTALRIAEKDGEVVAFMGVTGQNVDSLFIDPAAHGSGIGRSLVDEVARPTTVEVNEQNEGAVAFYKRLGFEVTSRSETDEDGRPYPLLHMRRD</sequence>
<keyword evidence="2" id="KW-0012">Acyltransferase</keyword>
<dbReference type="Pfam" id="PF13673">
    <property type="entry name" value="Acetyltransf_10"/>
    <property type="match status" value="1"/>
</dbReference>
<keyword evidence="5" id="KW-1185">Reference proteome</keyword>
<keyword evidence="1" id="KW-0808">Transferase</keyword>
<dbReference type="Gene3D" id="3.40.630.30">
    <property type="match status" value="1"/>
</dbReference>
<dbReference type="PROSITE" id="PS51186">
    <property type="entry name" value="GNAT"/>
    <property type="match status" value="1"/>
</dbReference>
<dbReference type="PANTHER" id="PTHR43800:SF1">
    <property type="entry name" value="PEPTIDYL-LYSINE N-ACETYLTRANSFERASE YJAB"/>
    <property type="match status" value="1"/>
</dbReference>
<name>A0ABT0RNL7_9SPHN</name>
<protein>
    <submittedName>
        <fullName evidence="4">Acetyltransferase</fullName>
    </submittedName>
</protein>
<evidence type="ECO:0000313" key="5">
    <source>
        <dbReference type="Proteomes" id="UP001165363"/>
    </source>
</evidence>
<dbReference type="RefSeq" id="WP_249848615.1">
    <property type="nucleotide sequence ID" value="NZ_JAMGBD010000002.1"/>
</dbReference>
<evidence type="ECO:0000256" key="1">
    <source>
        <dbReference type="ARBA" id="ARBA00022679"/>
    </source>
</evidence>
<comment type="caution">
    <text evidence="4">The sequence shown here is derived from an EMBL/GenBank/DDBJ whole genome shotgun (WGS) entry which is preliminary data.</text>
</comment>
<dbReference type="InterPro" id="IPR000182">
    <property type="entry name" value="GNAT_dom"/>
</dbReference>
<feature type="domain" description="N-acetyltransferase" evidence="3">
    <location>
        <begin position="3"/>
        <end position="141"/>
    </location>
</feature>